<keyword evidence="6 7" id="KW-0676">Redox-active center</keyword>
<name>A0A1D3TT07_9FIRM</name>
<dbReference type="PRINTS" id="PR00469">
    <property type="entry name" value="PNDRDTASEII"/>
</dbReference>
<dbReference type="EMBL" id="FMKA01000008">
    <property type="protein sequence ID" value="SCP97073.1"/>
    <property type="molecule type" value="Genomic_DNA"/>
</dbReference>
<evidence type="ECO:0000256" key="5">
    <source>
        <dbReference type="ARBA" id="ARBA00023157"/>
    </source>
</evidence>
<dbReference type="NCBIfam" id="TIGR01292">
    <property type="entry name" value="TRX_reduct"/>
    <property type="match status" value="1"/>
</dbReference>
<evidence type="ECO:0000313" key="10">
    <source>
        <dbReference type="EMBL" id="SCP97073.1"/>
    </source>
</evidence>
<evidence type="ECO:0000256" key="7">
    <source>
        <dbReference type="RuleBase" id="RU003880"/>
    </source>
</evidence>
<evidence type="ECO:0000259" key="9">
    <source>
        <dbReference type="Pfam" id="PF07992"/>
    </source>
</evidence>
<keyword evidence="4 7" id="KW-0560">Oxidoreductase</keyword>
<accession>A0A1D3TT07</accession>
<dbReference type="Pfam" id="PF07992">
    <property type="entry name" value="Pyr_redox_2"/>
    <property type="match status" value="1"/>
</dbReference>
<evidence type="ECO:0000256" key="1">
    <source>
        <dbReference type="ARBA" id="ARBA00009333"/>
    </source>
</evidence>
<dbReference type="PRINTS" id="PR00368">
    <property type="entry name" value="FADPNR"/>
</dbReference>
<sequence length="308" mass="32873">METIYDVIIIGSGPAGLSAAVYAKRAQMDTLVIEKEPMSGGQIVYTYEVDNYLGIPGINGFDLGMKMREHADKFGAEFVTGEVQLIDASDKIKTVVLTDDTMYKTRTIVVATGAQSSRLGAEGEARLSGMGVSYCATCDGAFFRDKTVAVIGGGDTAVEDAIFLARGSKKVYVVHRRDEFRAAKVLQNKLLSLPNVEVIWNSTLEEISGEEKVGSISVKNVKDGKITAYDVDGVFIAVGSKPNSKIVEGIVECDGSGYIISGEDCVTSANGIFAAGDVRTKRLRQVITAAGDGACAISSVERYISEEF</sequence>
<protein>
    <recommendedName>
        <fullName evidence="7">Thioredoxin reductase</fullName>
        <ecNumber evidence="7">1.8.1.9</ecNumber>
    </recommendedName>
</protein>
<comment type="similarity">
    <text evidence="1 7">Belongs to the class-II pyridine nucleotide-disulfide oxidoreductase family.</text>
</comment>
<gene>
    <name evidence="10" type="ORF">SAMN05421730_100846</name>
</gene>
<dbReference type="EC" id="1.8.1.9" evidence="7"/>
<keyword evidence="5" id="KW-1015">Disulfide bond</keyword>
<feature type="domain" description="FAD/NAD(P)-binding" evidence="9">
    <location>
        <begin position="5"/>
        <end position="293"/>
    </location>
</feature>
<evidence type="ECO:0000256" key="3">
    <source>
        <dbReference type="ARBA" id="ARBA00022827"/>
    </source>
</evidence>
<dbReference type="PANTHER" id="PTHR48105">
    <property type="entry name" value="THIOREDOXIN REDUCTASE 1-RELATED-RELATED"/>
    <property type="match status" value="1"/>
</dbReference>
<dbReference type="InterPro" id="IPR005982">
    <property type="entry name" value="Thioredox_Rdtase"/>
</dbReference>
<dbReference type="InterPro" id="IPR008255">
    <property type="entry name" value="Pyr_nucl-diS_OxRdtase_2_AS"/>
</dbReference>
<organism evidence="10 11">
    <name type="scientific">Anaerobium acetethylicum</name>
    <dbReference type="NCBI Taxonomy" id="1619234"/>
    <lineage>
        <taxon>Bacteria</taxon>
        <taxon>Bacillati</taxon>
        <taxon>Bacillota</taxon>
        <taxon>Clostridia</taxon>
        <taxon>Lachnospirales</taxon>
        <taxon>Lachnospiraceae</taxon>
        <taxon>Anaerobium</taxon>
    </lineage>
</organism>
<evidence type="ECO:0000256" key="8">
    <source>
        <dbReference type="RuleBase" id="RU003881"/>
    </source>
</evidence>
<dbReference type="GO" id="GO:0004791">
    <property type="term" value="F:thioredoxin-disulfide reductase (NADPH) activity"/>
    <property type="evidence" value="ECO:0007669"/>
    <property type="project" value="UniProtKB-UniRule"/>
</dbReference>
<dbReference type="InterPro" id="IPR050097">
    <property type="entry name" value="Ferredoxin-NADP_redctase_2"/>
</dbReference>
<comment type="cofactor">
    <cofactor evidence="8">
        <name>FAD</name>
        <dbReference type="ChEBI" id="CHEBI:57692"/>
    </cofactor>
    <text evidence="8">Binds 1 FAD per subunit.</text>
</comment>
<keyword evidence="11" id="KW-1185">Reference proteome</keyword>
<proteinExistence type="inferred from homology"/>
<keyword evidence="8" id="KW-0521">NADP</keyword>
<dbReference type="InterPro" id="IPR023753">
    <property type="entry name" value="FAD/NAD-binding_dom"/>
</dbReference>
<keyword evidence="2 7" id="KW-0285">Flavoprotein</keyword>
<evidence type="ECO:0000256" key="2">
    <source>
        <dbReference type="ARBA" id="ARBA00022630"/>
    </source>
</evidence>
<keyword evidence="3 7" id="KW-0274">FAD</keyword>
<dbReference type="GO" id="GO:0005737">
    <property type="term" value="C:cytoplasm"/>
    <property type="evidence" value="ECO:0007669"/>
    <property type="project" value="InterPro"/>
</dbReference>
<dbReference type="Proteomes" id="UP000199315">
    <property type="component" value="Unassembled WGS sequence"/>
</dbReference>
<dbReference type="STRING" id="1619234.SAMN05421730_100846"/>
<dbReference type="GO" id="GO:0019430">
    <property type="term" value="P:removal of superoxide radicals"/>
    <property type="evidence" value="ECO:0007669"/>
    <property type="project" value="UniProtKB-UniRule"/>
</dbReference>
<dbReference type="AlphaFoldDB" id="A0A1D3TT07"/>
<dbReference type="PROSITE" id="PS00573">
    <property type="entry name" value="PYRIDINE_REDOX_2"/>
    <property type="match status" value="1"/>
</dbReference>
<dbReference type="RefSeq" id="WP_091232793.1">
    <property type="nucleotide sequence ID" value="NZ_FMKA01000008.1"/>
</dbReference>
<reference evidence="10 11" key="1">
    <citation type="submission" date="2016-09" db="EMBL/GenBank/DDBJ databases">
        <authorList>
            <person name="Capua I."/>
            <person name="De Benedictis P."/>
            <person name="Joannis T."/>
            <person name="Lombin L.H."/>
            <person name="Cattoli G."/>
        </authorList>
    </citation>
    <scope>NUCLEOTIDE SEQUENCE [LARGE SCALE GENOMIC DNA]</scope>
    <source>
        <strain evidence="10 11">GluBS11</strain>
    </source>
</reference>
<dbReference type="Gene3D" id="3.50.50.60">
    <property type="entry name" value="FAD/NAD(P)-binding domain"/>
    <property type="match status" value="2"/>
</dbReference>
<evidence type="ECO:0000256" key="4">
    <source>
        <dbReference type="ARBA" id="ARBA00023002"/>
    </source>
</evidence>
<evidence type="ECO:0000256" key="6">
    <source>
        <dbReference type="ARBA" id="ARBA00023284"/>
    </source>
</evidence>
<dbReference type="InterPro" id="IPR036188">
    <property type="entry name" value="FAD/NAD-bd_sf"/>
</dbReference>
<comment type="catalytic activity">
    <reaction evidence="7">
        <text>[thioredoxin]-dithiol + NADP(+) = [thioredoxin]-disulfide + NADPH + H(+)</text>
        <dbReference type="Rhea" id="RHEA:20345"/>
        <dbReference type="Rhea" id="RHEA-COMP:10698"/>
        <dbReference type="Rhea" id="RHEA-COMP:10700"/>
        <dbReference type="ChEBI" id="CHEBI:15378"/>
        <dbReference type="ChEBI" id="CHEBI:29950"/>
        <dbReference type="ChEBI" id="CHEBI:50058"/>
        <dbReference type="ChEBI" id="CHEBI:57783"/>
        <dbReference type="ChEBI" id="CHEBI:58349"/>
        <dbReference type="EC" id="1.8.1.9"/>
    </reaction>
</comment>
<dbReference type="SUPFAM" id="SSF51905">
    <property type="entry name" value="FAD/NAD(P)-binding domain"/>
    <property type="match status" value="1"/>
</dbReference>
<comment type="subunit">
    <text evidence="7">Homodimer.</text>
</comment>
<evidence type="ECO:0000313" key="11">
    <source>
        <dbReference type="Proteomes" id="UP000199315"/>
    </source>
</evidence>
<dbReference type="OrthoDB" id="9806179at2"/>